<dbReference type="SUPFAM" id="SSF56349">
    <property type="entry name" value="DNA breaking-rejoining enzymes"/>
    <property type="match status" value="1"/>
</dbReference>
<dbReference type="GO" id="GO:0015074">
    <property type="term" value="P:DNA integration"/>
    <property type="evidence" value="ECO:0007669"/>
    <property type="project" value="UniProtKB-KW"/>
</dbReference>
<dbReference type="InterPro" id="IPR053876">
    <property type="entry name" value="Phage_int_M"/>
</dbReference>
<evidence type="ECO:0000256" key="3">
    <source>
        <dbReference type="ARBA" id="ARBA00023125"/>
    </source>
</evidence>
<evidence type="ECO:0000313" key="7">
    <source>
        <dbReference type="EMBL" id="PPE73066.1"/>
    </source>
</evidence>
<evidence type="ECO:0000259" key="6">
    <source>
        <dbReference type="PROSITE" id="PS51898"/>
    </source>
</evidence>
<dbReference type="Gene3D" id="1.10.443.10">
    <property type="entry name" value="Intergrase catalytic core"/>
    <property type="match status" value="1"/>
</dbReference>
<dbReference type="RefSeq" id="WP_104231105.1">
    <property type="nucleotide sequence ID" value="NZ_PSNW01000008.1"/>
</dbReference>
<dbReference type="InterPro" id="IPR011010">
    <property type="entry name" value="DNA_brk_join_enz"/>
</dbReference>
<name>A0A2S5TDL1_9GAMM</name>
<dbReference type="Pfam" id="PF22022">
    <property type="entry name" value="Phage_int_M"/>
    <property type="match status" value="1"/>
</dbReference>
<dbReference type="AlphaFoldDB" id="A0A2S5TDL1"/>
<dbReference type="GO" id="GO:0003677">
    <property type="term" value="F:DNA binding"/>
    <property type="evidence" value="ECO:0007669"/>
    <property type="project" value="UniProtKB-KW"/>
</dbReference>
<dbReference type="PANTHER" id="PTHR30629:SF2">
    <property type="entry name" value="PROPHAGE INTEGRASE INTS-RELATED"/>
    <property type="match status" value="1"/>
</dbReference>
<dbReference type="PANTHER" id="PTHR30629">
    <property type="entry name" value="PROPHAGE INTEGRASE"/>
    <property type="match status" value="1"/>
</dbReference>
<evidence type="ECO:0000256" key="4">
    <source>
        <dbReference type="ARBA" id="ARBA00023172"/>
    </source>
</evidence>
<dbReference type="PROSITE" id="PS51898">
    <property type="entry name" value="TYR_RECOMBINASE"/>
    <property type="match status" value="1"/>
</dbReference>
<dbReference type="Proteomes" id="UP000238220">
    <property type="component" value="Unassembled WGS sequence"/>
</dbReference>
<gene>
    <name evidence="7" type="ORF">C3942_14675</name>
</gene>
<protein>
    <submittedName>
        <fullName evidence="7">Integrase</fullName>
    </submittedName>
</protein>
<organism evidence="7 8">
    <name type="scientific">Solimonas fluminis</name>
    <dbReference type="NCBI Taxonomy" id="2086571"/>
    <lineage>
        <taxon>Bacteria</taxon>
        <taxon>Pseudomonadati</taxon>
        <taxon>Pseudomonadota</taxon>
        <taxon>Gammaproteobacteria</taxon>
        <taxon>Nevskiales</taxon>
        <taxon>Nevskiaceae</taxon>
        <taxon>Solimonas</taxon>
    </lineage>
</organism>
<dbReference type="InterPro" id="IPR010998">
    <property type="entry name" value="Integrase_recombinase_N"/>
</dbReference>
<comment type="similarity">
    <text evidence="1">Belongs to the 'phage' integrase family.</text>
</comment>
<dbReference type="Pfam" id="PF13356">
    <property type="entry name" value="Arm-DNA-bind_3"/>
    <property type="match status" value="1"/>
</dbReference>
<evidence type="ECO:0000256" key="2">
    <source>
        <dbReference type="ARBA" id="ARBA00022908"/>
    </source>
</evidence>
<evidence type="ECO:0000313" key="8">
    <source>
        <dbReference type="Proteomes" id="UP000238220"/>
    </source>
</evidence>
<keyword evidence="2" id="KW-0229">DNA integration</keyword>
<keyword evidence="4" id="KW-0233">DNA recombination</keyword>
<keyword evidence="3" id="KW-0238">DNA-binding</keyword>
<dbReference type="Pfam" id="PF00589">
    <property type="entry name" value="Phage_integrase"/>
    <property type="match status" value="1"/>
</dbReference>
<dbReference type="InterPro" id="IPR002104">
    <property type="entry name" value="Integrase_catalytic"/>
</dbReference>
<dbReference type="InterPro" id="IPR038488">
    <property type="entry name" value="Integrase_DNA-bd_sf"/>
</dbReference>
<dbReference type="Gene3D" id="1.10.150.130">
    <property type="match status" value="1"/>
</dbReference>
<dbReference type="EMBL" id="PSNW01000008">
    <property type="protein sequence ID" value="PPE73066.1"/>
    <property type="molecule type" value="Genomic_DNA"/>
</dbReference>
<reference evidence="7 8" key="1">
    <citation type="submission" date="2018-02" db="EMBL/GenBank/DDBJ databases">
        <title>Genome sequencing of Solimonas sp. HR-BB.</title>
        <authorList>
            <person name="Lee Y."/>
            <person name="Jeon C.O."/>
        </authorList>
    </citation>
    <scope>NUCLEOTIDE SEQUENCE [LARGE SCALE GENOMIC DNA]</scope>
    <source>
        <strain evidence="7 8">HR-BB</strain>
    </source>
</reference>
<dbReference type="InterPro" id="IPR050808">
    <property type="entry name" value="Phage_Integrase"/>
</dbReference>
<dbReference type="InterPro" id="IPR025166">
    <property type="entry name" value="Integrase_DNA_bind_dom"/>
</dbReference>
<evidence type="ECO:0000256" key="1">
    <source>
        <dbReference type="ARBA" id="ARBA00008857"/>
    </source>
</evidence>
<evidence type="ECO:0000256" key="5">
    <source>
        <dbReference type="SAM" id="MobiDB-lite"/>
    </source>
</evidence>
<dbReference type="Gene3D" id="3.30.160.390">
    <property type="entry name" value="Integrase, DNA-binding domain"/>
    <property type="match status" value="1"/>
</dbReference>
<dbReference type="CDD" id="cd00801">
    <property type="entry name" value="INT_P4_C"/>
    <property type="match status" value="1"/>
</dbReference>
<dbReference type="InterPro" id="IPR013762">
    <property type="entry name" value="Integrase-like_cat_sf"/>
</dbReference>
<dbReference type="GO" id="GO:0006310">
    <property type="term" value="P:DNA recombination"/>
    <property type="evidence" value="ECO:0007669"/>
    <property type="project" value="UniProtKB-KW"/>
</dbReference>
<feature type="domain" description="Tyr recombinase" evidence="6">
    <location>
        <begin position="208"/>
        <end position="388"/>
    </location>
</feature>
<accession>A0A2S5TDL1</accession>
<feature type="region of interest" description="Disordered" evidence="5">
    <location>
        <begin position="400"/>
        <end position="420"/>
    </location>
</feature>
<comment type="caution">
    <text evidence="7">The sequence shown here is derived from an EMBL/GenBank/DDBJ whole genome shotgun (WGS) entry which is preliminary data.</text>
</comment>
<proteinExistence type="inferred from homology"/>
<keyword evidence="8" id="KW-1185">Reference proteome</keyword>
<dbReference type="OrthoDB" id="9795573at2"/>
<sequence>MRRIRELTDRECREARPREKLYKMFDGRGLYLEVGPSGRKAWWLKFLVGKKDSRVSLGEYPSTSLARARILREEHRRRLREEGVTPSQHKRREALARQVAAANTFEAVAREWIEVRTVDWAPKTASTVTTRLEQNLFGDLGARPIAQISVAELRAALLKVEARGTLVLVKKLRQYADAVFEFGRGTDRCVDNPAQRLKRTLKTPQERHHPAILDPIRLGELLRDIDGYRGTAVVRSAFRLAPLVFVRPGELRQAEWKHIDLQEAVWRIPPGEMKKRNGYVIPLSLQALAILREIQPFSGRGRYVFPSIRGQDRPMSENTINAALRSLGYTKDEMTGHGFRTIACTFLNEEGTWNRDAIERQLSHTERDTVRDAYNRAEYINERRRMMQAWADCVDQLAQRRPKPDAANEVPPVQETADAA</sequence>